<keyword evidence="5" id="KW-1185">Reference proteome</keyword>
<dbReference type="PANTHER" id="PTHR12993:SF11">
    <property type="entry name" value="N-ACETYLGLUCOSAMINYL-PHOSPHATIDYLINOSITOL DE-N-ACETYLASE"/>
    <property type="match status" value="1"/>
</dbReference>
<organism evidence="4 5">
    <name type="scientific">Trichoderma aggressivum f. europaeum</name>
    <dbReference type="NCBI Taxonomy" id="173218"/>
    <lineage>
        <taxon>Eukaryota</taxon>
        <taxon>Fungi</taxon>
        <taxon>Dikarya</taxon>
        <taxon>Ascomycota</taxon>
        <taxon>Pezizomycotina</taxon>
        <taxon>Sordariomycetes</taxon>
        <taxon>Hypocreomycetidae</taxon>
        <taxon>Hypocreales</taxon>
        <taxon>Hypocreaceae</taxon>
        <taxon>Trichoderma</taxon>
    </lineage>
</organism>
<evidence type="ECO:0000256" key="3">
    <source>
        <dbReference type="SAM" id="MobiDB-lite"/>
    </source>
</evidence>
<dbReference type="PANTHER" id="PTHR12993">
    <property type="entry name" value="N-ACETYLGLUCOSAMINYL-PHOSPHATIDYLINOSITOL DE-N-ACETYLASE-RELATED"/>
    <property type="match status" value="1"/>
</dbReference>
<dbReference type="Gene3D" id="3.40.50.10320">
    <property type="entry name" value="LmbE-like"/>
    <property type="match status" value="1"/>
</dbReference>
<dbReference type="GO" id="GO:0005783">
    <property type="term" value="C:endoplasmic reticulum"/>
    <property type="evidence" value="ECO:0007669"/>
    <property type="project" value="TreeGrafter"/>
</dbReference>
<dbReference type="RefSeq" id="XP_062756895.1">
    <property type="nucleotide sequence ID" value="XM_062898785.1"/>
</dbReference>
<protein>
    <recommendedName>
        <fullName evidence="2">N-acetylglucosaminylphosphatidylinositol deacetylase</fullName>
        <ecNumber evidence="2">3.5.1.89</ecNumber>
    </recommendedName>
</protein>
<evidence type="ECO:0000313" key="5">
    <source>
        <dbReference type="Proteomes" id="UP001273209"/>
    </source>
</evidence>
<dbReference type="InterPro" id="IPR003737">
    <property type="entry name" value="GlcNAc_PI_deacetylase-related"/>
</dbReference>
<comment type="caution">
    <text evidence="4">The sequence shown here is derived from an EMBL/GenBank/DDBJ whole genome shotgun (WGS) entry which is preliminary data.</text>
</comment>
<dbReference type="SUPFAM" id="SSF102588">
    <property type="entry name" value="LmbE-like"/>
    <property type="match status" value="1"/>
</dbReference>
<name>A0AAE1IG94_9HYPO</name>
<gene>
    <name evidence="4" type="ORF">Triagg1_4388</name>
</gene>
<dbReference type="AlphaFoldDB" id="A0AAE1IG94"/>
<dbReference type="EMBL" id="JAWRVG010000013">
    <property type="protein sequence ID" value="KAK4076785.1"/>
    <property type="molecule type" value="Genomic_DNA"/>
</dbReference>
<feature type="region of interest" description="Disordered" evidence="3">
    <location>
        <begin position="39"/>
        <end position="110"/>
    </location>
</feature>
<proteinExistence type="inferred from homology"/>
<evidence type="ECO:0000313" key="4">
    <source>
        <dbReference type="EMBL" id="KAK4076785.1"/>
    </source>
</evidence>
<dbReference type="InterPro" id="IPR024078">
    <property type="entry name" value="LmbE-like_dom_sf"/>
</dbReference>
<dbReference type="Pfam" id="PF02585">
    <property type="entry name" value="PIG-L"/>
    <property type="match status" value="1"/>
</dbReference>
<dbReference type="Proteomes" id="UP001273209">
    <property type="component" value="Unassembled WGS sequence"/>
</dbReference>
<evidence type="ECO:0000256" key="2">
    <source>
        <dbReference type="ARBA" id="ARBA00012176"/>
    </source>
</evidence>
<dbReference type="GO" id="GO:0000225">
    <property type="term" value="F:N-acetylglucosaminylphosphatidylinositol deacetylase activity"/>
    <property type="evidence" value="ECO:0007669"/>
    <property type="project" value="UniProtKB-EC"/>
</dbReference>
<sequence length="450" mass="49781">MPSNDPLQHPQLAPSNQLFGALAAARLAAALPHSIPPFSSRTHLRPANPPCLVPNKNTTETHHHHANCDQDKHQEPAIKNQQHKPQHPPDLYRGKPPTTPRSATPPASSRLVSSRLVSSTRLFFFLFSSLLFNPAAMPNSLSLPFRLPFNLPFKLDLDSKALFVLAASLVAAVPCIYICTASAVRNRFPELLEKRVCLLIAHPDDEAMFFAPTVLALARPETGNHVKILCLSAGNAEGLGDTRKKELVKSGLALGLRDESDVFVVDNPKDFPDSMTTHWDETKIANLLTKAFAPQLAHQRAENMSQPTANIDALITFDGHGVSSHPNHISLYHGARGFAKALTEGKPEWKSPVDVYTLNTVNLLRKYSGGLDLFTTIASSLFTRDKDPEHPETLVYTNNIVGPEPKLGTAWSAMTTAHKSQMVWFRYLWLGFSRYMLVNDLHLEKVDQDN</sequence>
<reference evidence="4" key="1">
    <citation type="submission" date="2023-11" db="EMBL/GenBank/DDBJ databases">
        <title>The genome sequences of three competitors of mushroom-forming fungi.</title>
        <authorList>
            <person name="Beijen E."/>
            <person name="Ohm R.A."/>
        </authorList>
    </citation>
    <scope>NUCLEOTIDE SEQUENCE</scope>
    <source>
        <strain evidence="4">CBS 100526</strain>
    </source>
</reference>
<feature type="compositionally biased region" description="Low complexity" evidence="3">
    <location>
        <begin position="100"/>
        <end position="110"/>
    </location>
</feature>
<dbReference type="GeneID" id="87918690"/>
<dbReference type="EC" id="3.5.1.89" evidence="2"/>
<accession>A0AAE1IG94</accession>
<evidence type="ECO:0000256" key="1">
    <source>
        <dbReference type="ARBA" id="ARBA00006066"/>
    </source>
</evidence>
<feature type="compositionally biased region" description="Basic and acidic residues" evidence="3">
    <location>
        <begin position="66"/>
        <end position="76"/>
    </location>
</feature>
<comment type="similarity">
    <text evidence="1">Belongs to the PIGL family.</text>
</comment>